<keyword evidence="4" id="KW-0206">Cytoskeleton</keyword>
<dbReference type="InterPro" id="IPR001752">
    <property type="entry name" value="Kinesin_motor_dom"/>
</dbReference>
<keyword evidence="3" id="KW-0067">ATP-binding</keyword>
<evidence type="ECO:0000256" key="3">
    <source>
        <dbReference type="ARBA" id="ARBA00022840"/>
    </source>
</evidence>
<proteinExistence type="inferred from homology"/>
<organism evidence="8">
    <name type="scientific">Timema cristinae</name>
    <name type="common">Walking stick</name>
    <dbReference type="NCBI Taxonomy" id="61476"/>
    <lineage>
        <taxon>Eukaryota</taxon>
        <taxon>Metazoa</taxon>
        <taxon>Ecdysozoa</taxon>
        <taxon>Arthropoda</taxon>
        <taxon>Hexapoda</taxon>
        <taxon>Insecta</taxon>
        <taxon>Pterygota</taxon>
        <taxon>Neoptera</taxon>
        <taxon>Polyneoptera</taxon>
        <taxon>Phasmatodea</taxon>
        <taxon>Timematodea</taxon>
        <taxon>Timematoidea</taxon>
        <taxon>Timematidae</taxon>
        <taxon>Timema</taxon>
    </lineage>
</organism>
<evidence type="ECO:0000313" key="8">
    <source>
        <dbReference type="EMBL" id="CAD7413121.1"/>
    </source>
</evidence>
<reference evidence="8" key="1">
    <citation type="submission" date="2020-11" db="EMBL/GenBank/DDBJ databases">
        <authorList>
            <person name="Tran Van P."/>
        </authorList>
    </citation>
    <scope>NUCLEOTIDE SEQUENCE</scope>
</reference>
<comment type="similarity">
    <text evidence="5">Belongs to the TRAFAC class myosin-kinesin ATPase superfamily. Kinesin family.</text>
</comment>
<dbReference type="SUPFAM" id="SSF52540">
    <property type="entry name" value="P-loop containing nucleoside triphosphate hydrolases"/>
    <property type="match status" value="1"/>
</dbReference>
<gene>
    <name evidence="8" type="ORF">TCEB3V08_LOCUS11654</name>
</gene>
<dbReference type="GO" id="GO:0007018">
    <property type="term" value="P:microtubule-based movement"/>
    <property type="evidence" value="ECO:0007669"/>
    <property type="project" value="InterPro"/>
</dbReference>
<dbReference type="PANTHER" id="PTHR47969">
    <property type="entry name" value="CHROMOSOME-ASSOCIATED KINESIN KIF4A-RELATED"/>
    <property type="match status" value="1"/>
</dbReference>
<protein>
    <recommendedName>
        <fullName evidence="7">Kinesin motor domain-containing protein</fullName>
    </recommendedName>
</protein>
<evidence type="ECO:0000259" key="7">
    <source>
        <dbReference type="PROSITE" id="PS50067"/>
    </source>
</evidence>
<dbReference type="Pfam" id="PF00225">
    <property type="entry name" value="Kinesin"/>
    <property type="match status" value="1"/>
</dbReference>
<dbReference type="EMBL" id="OC323447">
    <property type="protein sequence ID" value="CAD7413121.1"/>
    <property type="molecule type" value="Genomic_DNA"/>
</dbReference>
<dbReference type="GO" id="GO:0007052">
    <property type="term" value="P:mitotic spindle organization"/>
    <property type="evidence" value="ECO:0007669"/>
    <property type="project" value="TreeGrafter"/>
</dbReference>
<dbReference type="GO" id="GO:0003777">
    <property type="term" value="F:microtubule motor activity"/>
    <property type="evidence" value="ECO:0007669"/>
    <property type="project" value="InterPro"/>
</dbReference>
<dbReference type="PROSITE" id="PS50067">
    <property type="entry name" value="KINESIN_MOTOR_2"/>
    <property type="match status" value="1"/>
</dbReference>
<dbReference type="Gene3D" id="3.40.850.10">
    <property type="entry name" value="Kinesin motor domain"/>
    <property type="match status" value="1"/>
</dbReference>
<evidence type="ECO:0000256" key="1">
    <source>
        <dbReference type="ARBA" id="ARBA00004245"/>
    </source>
</evidence>
<name>A0A7R9DED1_TIMCR</name>
<keyword evidence="4" id="KW-0963">Cytoplasm</keyword>
<dbReference type="InterPro" id="IPR036961">
    <property type="entry name" value="Kinesin_motor_dom_sf"/>
</dbReference>
<dbReference type="GO" id="GO:0008017">
    <property type="term" value="F:microtubule binding"/>
    <property type="evidence" value="ECO:0007669"/>
    <property type="project" value="InterPro"/>
</dbReference>
<evidence type="ECO:0000256" key="4">
    <source>
        <dbReference type="ARBA" id="ARBA00023212"/>
    </source>
</evidence>
<keyword evidence="2" id="KW-0547">Nucleotide-binding</keyword>
<dbReference type="InterPro" id="IPR027640">
    <property type="entry name" value="Kinesin-like_fam"/>
</dbReference>
<accession>A0A7R9DED1</accession>
<dbReference type="InterPro" id="IPR027417">
    <property type="entry name" value="P-loop_NTPase"/>
</dbReference>
<sequence>MSAGYCIASLSDSKKKSGHIPYRDSKLTKLLADSLAGNGVTLMIACISPAKSNVSETINTLRYAARAKKIRTKPIVVMDPREALILSLKREVNALQEENDHLRTAFQLHGEPQPPGTAGSDPGGMNLSSGTAPGTLLYSVSRRGGGNRQLAQDVDIKKLKHLRGRLMLKTPPKVDIEKLADMEGAELTELVRHYLTENEALRRENSELFTTRETLLRDQEMVCRENERLLKKLEDVNSVCCRSPIIPARPTYSAEMLNMSLNGDLDQTNVWTNPLNGSITSTMSQSTSSIMPGPKFKQDILEGRLSTSTKPPHKLPESIQKEMDKRRIGTSEFCYQY</sequence>
<comment type="caution">
    <text evidence="5">Lacks conserved residue(s) required for the propagation of feature annotation.</text>
</comment>
<dbReference type="AlphaFoldDB" id="A0A7R9DED1"/>
<dbReference type="PANTHER" id="PTHR47969:SF33">
    <property type="entry name" value="KINESIN-LIKE PROTEIN"/>
    <property type="match status" value="1"/>
</dbReference>
<dbReference type="GO" id="GO:0005875">
    <property type="term" value="C:microtubule associated complex"/>
    <property type="evidence" value="ECO:0007669"/>
    <property type="project" value="TreeGrafter"/>
</dbReference>
<evidence type="ECO:0000256" key="2">
    <source>
        <dbReference type="ARBA" id="ARBA00022741"/>
    </source>
</evidence>
<feature type="domain" description="Kinesin motor" evidence="7">
    <location>
        <begin position="1"/>
        <end position="70"/>
    </location>
</feature>
<evidence type="ECO:0000256" key="6">
    <source>
        <dbReference type="SAM" id="MobiDB-lite"/>
    </source>
</evidence>
<dbReference type="GO" id="GO:0005524">
    <property type="term" value="F:ATP binding"/>
    <property type="evidence" value="ECO:0007669"/>
    <property type="project" value="UniProtKB-KW"/>
</dbReference>
<comment type="subcellular location">
    <subcellularLocation>
        <location evidence="1">Cytoplasm</location>
        <location evidence="1">Cytoskeleton</location>
    </subcellularLocation>
</comment>
<feature type="region of interest" description="Disordered" evidence="6">
    <location>
        <begin position="107"/>
        <end position="132"/>
    </location>
</feature>
<evidence type="ECO:0000256" key="5">
    <source>
        <dbReference type="PROSITE-ProRule" id="PRU00283"/>
    </source>
</evidence>
<dbReference type="GO" id="GO:0051231">
    <property type="term" value="P:spindle elongation"/>
    <property type="evidence" value="ECO:0007669"/>
    <property type="project" value="TreeGrafter"/>
</dbReference>